<dbReference type="EMBL" id="WWCV01000061">
    <property type="protein sequence ID" value="MYN20017.1"/>
    <property type="molecule type" value="Genomic_DNA"/>
</dbReference>
<gene>
    <name evidence="1" type="ORF">GTP81_25075</name>
</gene>
<accession>A0A845HN79</accession>
<dbReference type="Proteomes" id="UP000484875">
    <property type="component" value="Unassembled WGS sequence"/>
</dbReference>
<evidence type="ECO:0000313" key="1">
    <source>
        <dbReference type="EMBL" id="MYN20017.1"/>
    </source>
</evidence>
<comment type="caution">
    <text evidence="1">The sequence shown here is derived from an EMBL/GenBank/DDBJ whole genome shotgun (WGS) entry which is preliminary data.</text>
</comment>
<sequence length="99" mass="11099">MRLTRLFALTGAVLALLVCGMLGRLLWGEWLHYRAAGTGHQTLQLMQRAMVAAEKLSFERGPVNAVLGDRVPADPAYRERLRRARADTDLALARLRDEL</sequence>
<feature type="non-terminal residue" evidence="1">
    <location>
        <position position="99"/>
    </location>
</feature>
<proteinExistence type="predicted"/>
<protein>
    <submittedName>
        <fullName evidence="1">GGDEF domain-containing protein</fullName>
    </submittedName>
</protein>
<keyword evidence="2" id="KW-1185">Reference proteome</keyword>
<name>A0A845HN79_9BURK</name>
<reference evidence="1 2" key="1">
    <citation type="submission" date="2019-12" db="EMBL/GenBank/DDBJ databases">
        <title>Novel species isolated from a subtropical stream in China.</title>
        <authorList>
            <person name="Lu H."/>
        </authorList>
    </citation>
    <scope>NUCLEOTIDE SEQUENCE [LARGE SCALE GENOMIC DNA]</scope>
    <source>
        <strain evidence="1 2">FT107W</strain>
    </source>
</reference>
<dbReference type="AlphaFoldDB" id="A0A845HN79"/>
<organism evidence="1 2">
    <name type="scientific">Duganella vulcania</name>
    <dbReference type="NCBI Taxonomy" id="2692166"/>
    <lineage>
        <taxon>Bacteria</taxon>
        <taxon>Pseudomonadati</taxon>
        <taxon>Pseudomonadota</taxon>
        <taxon>Betaproteobacteria</taxon>
        <taxon>Burkholderiales</taxon>
        <taxon>Oxalobacteraceae</taxon>
        <taxon>Telluria group</taxon>
        <taxon>Duganella</taxon>
    </lineage>
</organism>
<evidence type="ECO:0000313" key="2">
    <source>
        <dbReference type="Proteomes" id="UP000484875"/>
    </source>
</evidence>